<keyword evidence="1" id="KW-0732">Signal</keyword>
<feature type="signal peptide" evidence="1">
    <location>
        <begin position="1"/>
        <end position="17"/>
    </location>
</feature>
<comment type="caution">
    <text evidence="2">The sequence shown here is derived from an EMBL/GenBank/DDBJ whole genome shotgun (WGS) entry which is preliminary data.</text>
</comment>
<keyword evidence="3" id="KW-1185">Reference proteome</keyword>
<dbReference type="AlphaFoldDB" id="A0A8S4S952"/>
<organism evidence="2 3">
    <name type="scientific">Pararge aegeria aegeria</name>
    <dbReference type="NCBI Taxonomy" id="348720"/>
    <lineage>
        <taxon>Eukaryota</taxon>
        <taxon>Metazoa</taxon>
        <taxon>Ecdysozoa</taxon>
        <taxon>Arthropoda</taxon>
        <taxon>Hexapoda</taxon>
        <taxon>Insecta</taxon>
        <taxon>Pterygota</taxon>
        <taxon>Neoptera</taxon>
        <taxon>Endopterygota</taxon>
        <taxon>Lepidoptera</taxon>
        <taxon>Glossata</taxon>
        <taxon>Ditrysia</taxon>
        <taxon>Papilionoidea</taxon>
        <taxon>Nymphalidae</taxon>
        <taxon>Satyrinae</taxon>
        <taxon>Satyrini</taxon>
        <taxon>Parargina</taxon>
        <taxon>Pararge</taxon>
    </lineage>
</organism>
<evidence type="ECO:0000256" key="1">
    <source>
        <dbReference type="SAM" id="SignalP"/>
    </source>
</evidence>
<protein>
    <submittedName>
        <fullName evidence="2">Jg13832 protein</fullName>
    </submittedName>
</protein>
<feature type="chain" id="PRO_5035718502" evidence="1">
    <location>
        <begin position="18"/>
        <end position="89"/>
    </location>
</feature>
<sequence length="89" mass="9215">MKCAVAIVLALIGMSLANPAPSGLGGLVSPLLLPAVEARSSIVNHGVTIPHIPVVSIIKPLIYEPIIKVPIVKTIHSGWGGHWGGYGLH</sequence>
<evidence type="ECO:0000313" key="3">
    <source>
        <dbReference type="Proteomes" id="UP000838756"/>
    </source>
</evidence>
<accession>A0A8S4S952</accession>
<name>A0A8S4S952_9NEOP</name>
<gene>
    <name evidence="2" type="primary">jg13832</name>
    <name evidence="2" type="ORF">PAEG_LOCUS22337</name>
</gene>
<dbReference type="EMBL" id="CAKXAJ010026031">
    <property type="protein sequence ID" value="CAH2251966.1"/>
    <property type="molecule type" value="Genomic_DNA"/>
</dbReference>
<dbReference type="OrthoDB" id="7491676at2759"/>
<dbReference type="Proteomes" id="UP000838756">
    <property type="component" value="Unassembled WGS sequence"/>
</dbReference>
<proteinExistence type="predicted"/>
<reference evidence="2" key="1">
    <citation type="submission" date="2022-03" db="EMBL/GenBank/DDBJ databases">
        <authorList>
            <person name="Lindestad O."/>
        </authorList>
    </citation>
    <scope>NUCLEOTIDE SEQUENCE</scope>
</reference>
<evidence type="ECO:0000313" key="2">
    <source>
        <dbReference type="EMBL" id="CAH2251966.1"/>
    </source>
</evidence>